<proteinExistence type="predicted"/>
<reference evidence="1" key="1">
    <citation type="submission" date="2020-07" db="EMBL/GenBank/DDBJ databases">
        <authorList>
            <person name="Ferguson B K."/>
        </authorList>
    </citation>
    <scope>NUCLEOTIDE SEQUENCE</scope>
    <source>
        <strain evidence="1">L06</strain>
    </source>
</reference>
<dbReference type="AlphaFoldDB" id="A0A6V7KEH4"/>
<dbReference type="InterPro" id="IPR037042">
    <property type="entry name" value="YdaT-like_sf"/>
</dbReference>
<protein>
    <submittedName>
        <fullName evidence="1">Uncharacterized protein</fullName>
    </submittedName>
</protein>
<gene>
    <name evidence="1" type="ORF">BBRV_LOCUS76753</name>
</gene>
<sequence>MNIQALKDEIEAWAADAGQESVAIEVTRAFFEIGGDLAIRLYPIEHNGAIDWKAIYNNRQQLFRWLRADTAASHRKLEALAPIFHTVLPAERRARLLGETGTTYLLTLAIREFSTAVIAVMLNDRDVTQRIEMACGAMHAVSQKNMRMTTA</sequence>
<dbReference type="Pfam" id="PF06254">
    <property type="entry name" value="YdaT_toxin"/>
    <property type="match status" value="1"/>
</dbReference>
<name>A0A6V7KEH4_9HYME</name>
<evidence type="ECO:0000313" key="1">
    <source>
        <dbReference type="EMBL" id="CAD1562243.1"/>
    </source>
</evidence>
<dbReference type="InterPro" id="IPR009364">
    <property type="entry name" value="YdaT-like"/>
</dbReference>
<organism evidence="1">
    <name type="scientific">Bracon brevicornis</name>
    <dbReference type="NCBI Taxonomy" id="1563983"/>
    <lineage>
        <taxon>Eukaryota</taxon>
        <taxon>Metazoa</taxon>
        <taxon>Ecdysozoa</taxon>
        <taxon>Arthropoda</taxon>
        <taxon>Hexapoda</taxon>
        <taxon>Insecta</taxon>
        <taxon>Pterygota</taxon>
        <taxon>Neoptera</taxon>
        <taxon>Endopterygota</taxon>
        <taxon>Hymenoptera</taxon>
        <taxon>Apocrita</taxon>
        <taxon>Ichneumonoidea</taxon>
        <taxon>Braconidae</taxon>
        <taxon>Braconinae</taxon>
        <taxon>Bracon</taxon>
    </lineage>
</organism>
<dbReference type="Gene3D" id="1.10.3600.10">
    <property type="entry name" value="Putative bacterial toxin ydaT"/>
    <property type="match status" value="1"/>
</dbReference>
<accession>A0A6V7KEH4</accession>
<dbReference type="EMBL" id="CADCXW020000119">
    <property type="protein sequence ID" value="CAD1562243.1"/>
    <property type="molecule type" value="Genomic_DNA"/>
</dbReference>